<keyword evidence="8" id="KW-0547">Nucleotide-binding</keyword>
<evidence type="ECO:0000256" key="12">
    <source>
        <dbReference type="ARBA" id="ARBA00023136"/>
    </source>
</evidence>
<keyword evidence="9" id="KW-0418">Kinase</keyword>
<dbReference type="EC" id="2.7.13.3" evidence="4"/>
<evidence type="ECO:0000313" key="16">
    <source>
        <dbReference type="EMBL" id="PTQ91361.1"/>
    </source>
</evidence>
<evidence type="ECO:0000256" key="6">
    <source>
        <dbReference type="ARBA" id="ARBA00022553"/>
    </source>
</evidence>
<proteinExistence type="predicted"/>
<evidence type="ECO:0000256" key="3">
    <source>
        <dbReference type="ARBA" id="ARBA00004314"/>
    </source>
</evidence>
<evidence type="ECO:0000256" key="9">
    <source>
        <dbReference type="ARBA" id="ARBA00022777"/>
    </source>
</evidence>
<keyword evidence="10" id="KW-0067">ATP-binding</keyword>
<gene>
    <name evidence="16" type="ORF">C8N29_101434</name>
</gene>
<dbReference type="Gene3D" id="1.10.287.130">
    <property type="match status" value="1"/>
</dbReference>
<organism evidence="16 17">
    <name type="scientific">Agitococcus lubricus</name>
    <dbReference type="NCBI Taxonomy" id="1077255"/>
    <lineage>
        <taxon>Bacteria</taxon>
        <taxon>Pseudomonadati</taxon>
        <taxon>Pseudomonadota</taxon>
        <taxon>Gammaproteobacteria</taxon>
        <taxon>Moraxellales</taxon>
        <taxon>Moraxellaceae</taxon>
        <taxon>Agitococcus</taxon>
    </lineage>
</organism>
<dbReference type="FunFam" id="3.30.565.10:FF:000023">
    <property type="entry name" value="PAS domain-containing sensor histidine kinase"/>
    <property type="match status" value="1"/>
</dbReference>
<evidence type="ECO:0000259" key="15">
    <source>
        <dbReference type="PROSITE" id="PS50110"/>
    </source>
</evidence>
<dbReference type="PROSITE" id="PS50109">
    <property type="entry name" value="HIS_KIN"/>
    <property type="match status" value="1"/>
</dbReference>
<dbReference type="Pfam" id="PF00512">
    <property type="entry name" value="HisKA"/>
    <property type="match status" value="1"/>
</dbReference>
<evidence type="ECO:0000313" key="17">
    <source>
        <dbReference type="Proteomes" id="UP000244223"/>
    </source>
</evidence>
<evidence type="ECO:0000256" key="10">
    <source>
        <dbReference type="ARBA" id="ARBA00022840"/>
    </source>
</evidence>
<evidence type="ECO:0000259" key="14">
    <source>
        <dbReference type="PROSITE" id="PS50109"/>
    </source>
</evidence>
<reference evidence="16 17" key="1">
    <citation type="submission" date="2018-04" db="EMBL/GenBank/DDBJ databases">
        <title>Genomic Encyclopedia of Archaeal and Bacterial Type Strains, Phase II (KMG-II): from individual species to whole genera.</title>
        <authorList>
            <person name="Goeker M."/>
        </authorList>
    </citation>
    <scope>NUCLEOTIDE SEQUENCE [LARGE SCALE GENOMIC DNA]</scope>
    <source>
        <strain evidence="16 17">DSM 5822</strain>
    </source>
</reference>
<dbReference type="SMART" id="SM00387">
    <property type="entry name" value="HATPase_c"/>
    <property type="match status" value="1"/>
</dbReference>
<dbReference type="Pfam" id="PF00072">
    <property type="entry name" value="Response_reg"/>
    <property type="match status" value="2"/>
</dbReference>
<dbReference type="SUPFAM" id="SSF47384">
    <property type="entry name" value="Homodimeric domain of signal transducing histidine kinase"/>
    <property type="match status" value="1"/>
</dbReference>
<dbReference type="PROSITE" id="PS50110">
    <property type="entry name" value="RESPONSE_REGULATORY"/>
    <property type="match status" value="2"/>
</dbReference>
<dbReference type="RefSeq" id="WP_107864374.1">
    <property type="nucleotide sequence ID" value="NZ_QAON01000001.1"/>
</dbReference>
<sequence>MTTTIRPQGLILIIDDSVANILVLTKLLALQADIIFATDGQDGLQKAYSQRPDLILLDVSMPDMDGYQVCQQLKANPRTKDCPIIFITSHEGDEHEVKALAAGGVDFIRKPFNPPIVSARVQTQLAMRKALYELSLAKEQAEQASRAKSEFIATVSHELRTPLTSISGGLSLVLGKLSDTLSPKAKLLLETASRNSERLTLLINDILDIERIELGQLTFDFQTIDLVQLVQQAIVANQGYALKHHVQLTITHLPSSPAWVMANSHRLLQVFANLLSNAIKYSPPQGLVELSLVEVENAWRVTVKDYGRGIPSHFKTQIFQRFAQADSSDTREQGGTGLGLSISKAIIERHQGVIGYCSEEGQGSAFYFDLPLLAIENTPVVQPTANAQSQLPHILHVEDDIDLIHISHALLEDIADYSYAHSLQQAKDKLANQHYDLVILDINLPDGSGLSLLAALTNTPIMLFTEQDNHMTTHENVSSVLIKSKTSNEEFVAMVKKLLAITP</sequence>
<keyword evidence="6 13" id="KW-0597">Phosphoprotein</keyword>
<dbReference type="Proteomes" id="UP000244223">
    <property type="component" value="Unassembled WGS sequence"/>
</dbReference>
<dbReference type="OrthoDB" id="9813151at2"/>
<evidence type="ECO:0000256" key="11">
    <source>
        <dbReference type="ARBA" id="ARBA00023012"/>
    </source>
</evidence>
<dbReference type="GO" id="GO:0000155">
    <property type="term" value="F:phosphorelay sensor kinase activity"/>
    <property type="evidence" value="ECO:0007669"/>
    <property type="project" value="InterPro"/>
</dbReference>
<keyword evidence="12" id="KW-0472">Membrane</keyword>
<dbReference type="InterPro" id="IPR003594">
    <property type="entry name" value="HATPase_dom"/>
</dbReference>
<dbReference type="CDD" id="cd00082">
    <property type="entry name" value="HisKA"/>
    <property type="match status" value="1"/>
</dbReference>
<feature type="modified residue" description="4-aspartylphosphate" evidence="13">
    <location>
        <position position="58"/>
    </location>
</feature>
<evidence type="ECO:0000256" key="5">
    <source>
        <dbReference type="ARBA" id="ARBA00022475"/>
    </source>
</evidence>
<dbReference type="FunFam" id="1.10.287.130:FF:000001">
    <property type="entry name" value="Two-component sensor histidine kinase"/>
    <property type="match status" value="1"/>
</dbReference>
<dbReference type="InterPro" id="IPR036097">
    <property type="entry name" value="HisK_dim/P_sf"/>
</dbReference>
<dbReference type="PANTHER" id="PTHR43547:SF2">
    <property type="entry name" value="HYBRID SIGNAL TRANSDUCTION HISTIDINE KINASE C"/>
    <property type="match status" value="1"/>
</dbReference>
<feature type="domain" description="Response regulatory" evidence="15">
    <location>
        <begin position="10"/>
        <end position="125"/>
    </location>
</feature>
<dbReference type="Pfam" id="PF02518">
    <property type="entry name" value="HATPase_c"/>
    <property type="match status" value="1"/>
</dbReference>
<dbReference type="SMART" id="SM00388">
    <property type="entry name" value="HisKA"/>
    <property type="match status" value="1"/>
</dbReference>
<dbReference type="SUPFAM" id="SSF55874">
    <property type="entry name" value="ATPase domain of HSP90 chaperone/DNA topoisomerase II/histidine kinase"/>
    <property type="match status" value="1"/>
</dbReference>
<dbReference type="InterPro" id="IPR005467">
    <property type="entry name" value="His_kinase_dom"/>
</dbReference>
<dbReference type="PRINTS" id="PR00344">
    <property type="entry name" value="BCTRLSENSOR"/>
</dbReference>
<dbReference type="InterPro" id="IPR001789">
    <property type="entry name" value="Sig_transdc_resp-reg_receiver"/>
</dbReference>
<dbReference type="SUPFAM" id="SSF52172">
    <property type="entry name" value="CheY-like"/>
    <property type="match status" value="2"/>
</dbReference>
<comment type="caution">
    <text evidence="16">The sequence shown here is derived from an EMBL/GenBank/DDBJ whole genome shotgun (WGS) entry which is preliminary data.</text>
</comment>
<evidence type="ECO:0000256" key="13">
    <source>
        <dbReference type="PROSITE-ProRule" id="PRU00169"/>
    </source>
</evidence>
<dbReference type="Gene3D" id="3.30.565.10">
    <property type="entry name" value="Histidine kinase-like ATPase, C-terminal domain"/>
    <property type="match status" value="1"/>
</dbReference>
<evidence type="ECO:0000256" key="2">
    <source>
        <dbReference type="ARBA" id="ARBA00004236"/>
    </source>
</evidence>
<evidence type="ECO:0000256" key="4">
    <source>
        <dbReference type="ARBA" id="ARBA00012438"/>
    </source>
</evidence>
<dbReference type="InterPro" id="IPR011006">
    <property type="entry name" value="CheY-like_superfamily"/>
</dbReference>
<keyword evidence="11" id="KW-0902">Two-component regulatory system</keyword>
<feature type="domain" description="Response regulatory" evidence="15">
    <location>
        <begin position="393"/>
        <end position="498"/>
    </location>
</feature>
<dbReference type="InterPro" id="IPR003661">
    <property type="entry name" value="HisK_dim/P_dom"/>
</dbReference>
<dbReference type="InterPro" id="IPR036890">
    <property type="entry name" value="HATPase_C_sf"/>
</dbReference>
<dbReference type="AlphaFoldDB" id="A0A2T5J432"/>
<keyword evidence="5" id="KW-1003">Cell membrane</keyword>
<dbReference type="EMBL" id="QAON01000001">
    <property type="protein sequence ID" value="PTQ91361.1"/>
    <property type="molecule type" value="Genomic_DNA"/>
</dbReference>
<evidence type="ECO:0000256" key="7">
    <source>
        <dbReference type="ARBA" id="ARBA00022679"/>
    </source>
</evidence>
<accession>A0A2T5J432</accession>
<feature type="modified residue" description="4-aspartylphosphate" evidence="13">
    <location>
        <position position="441"/>
    </location>
</feature>
<dbReference type="PANTHER" id="PTHR43547">
    <property type="entry name" value="TWO-COMPONENT HISTIDINE KINASE"/>
    <property type="match status" value="1"/>
</dbReference>
<dbReference type="Gene3D" id="3.40.50.2300">
    <property type="match status" value="2"/>
</dbReference>
<dbReference type="GO" id="GO:0005524">
    <property type="term" value="F:ATP binding"/>
    <property type="evidence" value="ECO:0007669"/>
    <property type="project" value="UniProtKB-KW"/>
</dbReference>
<dbReference type="SMART" id="SM00448">
    <property type="entry name" value="REC"/>
    <property type="match status" value="2"/>
</dbReference>
<evidence type="ECO:0000256" key="1">
    <source>
        <dbReference type="ARBA" id="ARBA00000085"/>
    </source>
</evidence>
<feature type="domain" description="Histidine kinase" evidence="14">
    <location>
        <begin position="154"/>
        <end position="374"/>
    </location>
</feature>
<keyword evidence="17" id="KW-1185">Reference proteome</keyword>
<dbReference type="GO" id="GO:0005886">
    <property type="term" value="C:plasma membrane"/>
    <property type="evidence" value="ECO:0007669"/>
    <property type="project" value="UniProtKB-SubCell"/>
</dbReference>
<evidence type="ECO:0000256" key="8">
    <source>
        <dbReference type="ARBA" id="ARBA00022741"/>
    </source>
</evidence>
<keyword evidence="7" id="KW-0808">Transferase</keyword>
<comment type="catalytic activity">
    <reaction evidence="1">
        <text>ATP + protein L-histidine = ADP + protein N-phospho-L-histidine.</text>
        <dbReference type="EC" id="2.7.13.3"/>
    </reaction>
</comment>
<dbReference type="GO" id="GO:0045121">
    <property type="term" value="C:membrane raft"/>
    <property type="evidence" value="ECO:0007669"/>
    <property type="project" value="UniProtKB-SubCell"/>
</dbReference>
<dbReference type="InterPro" id="IPR004358">
    <property type="entry name" value="Sig_transdc_His_kin-like_C"/>
</dbReference>
<comment type="subcellular location">
    <subcellularLocation>
        <location evidence="2">Cell membrane</location>
    </subcellularLocation>
    <subcellularLocation>
        <location evidence="3">Membrane raft</location>
        <topology evidence="3">Multi-pass membrane protein</topology>
    </subcellularLocation>
</comment>
<name>A0A2T5J432_9GAMM</name>
<protein>
    <recommendedName>
        <fullName evidence="4">histidine kinase</fullName>
        <ecNumber evidence="4">2.7.13.3</ecNumber>
    </recommendedName>
</protein>